<dbReference type="NCBIfam" id="NF005726">
    <property type="entry name" value="PRK07544.1"/>
    <property type="match status" value="1"/>
</dbReference>
<accession>A0A0R3NA97</accession>
<dbReference type="Proteomes" id="UP000052023">
    <property type="component" value="Unassembled WGS sequence"/>
</dbReference>
<comment type="catalytic activity">
    <reaction evidence="14 17">
        <text>L-leucine + 2-oxoglutarate = 4-methyl-2-oxopentanoate + L-glutamate</text>
        <dbReference type="Rhea" id="RHEA:18321"/>
        <dbReference type="ChEBI" id="CHEBI:16810"/>
        <dbReference type="ChEBI" id="CHEBI:17865"/>
        <dbReference type="ChEBI" id="CHEBI:29985"/>
        <dbReference type="ChEBI" id="CHEBI:57427"/>
        <dbReference type="EC" id="2.6.1.42"/>
    </reaction>
</comment>
<dbReference type="PANTHER" id="PTHR42743">
    <property type="entry name" value="AMINO-ACID AMINOTRANSFERASE"/>
    <property type="match status" value="1"/>
</dbReference>
<comment type="caution">
    <text evidence="18">The sequence shown here is derived from an EMBL/GenBank/DDBJ whole genome shotgun (WGS) entry which is preliminary data.</text>
</comment>
<keyword evidence="11 17" id="KW-0100">Branched-chain amino acid biosynthesis</keyword>
<dbReference type="Pfam" id="PF01063">
    <property type="entry name" value="Aminotran_4"/>
    <property type="match status" value="1"/>
</dbReference>
<dbReference type="GO" id="GO:0009097">
    <property type="term" value="P:isoleucine biosynthetic process"/>
    <property type="evidence" value="ECO:0007669"/>
    <property type="project" value="UniProtKB-UniPathway"/>
</dbReference>
<evidence type="ECO:0000256" key="16">
    <source>
        <dbReference type="RuleBase" id="RU004516"/>
    </source>
</evidence>
<dbReference type="UniPathway" id="UPA00049">
    <property type="reaction ID" value="UER00062"/>
</dbReference>
<evidence type="ECO:0000256" key="9">
    <source>
        <dbReference type="ARBA" id="ARBA00022679"/>
    </source>
</evidence>
<evidence type="ECO:0000256" key="1">
    <source>
        <dbReference type="ARBA" id="ARBA00001933"/>
    </source>
</evidence>
<evidence type="ECO:0000256" key="7">
    <source>
        <dbReference type="ARBA" id="ARBA00022576"/>
    </source>
</evidence>
<dbReference type="PROSITE" id="PS00770">
    <property type="entry name" value="AA_TRANSFER_CLASS_4"/>
    <property type="match status" value="1"/>
</dbReference>
<protein>
    <recommendedName>
        <fullName evidence="17">Branched-chain-amino-acid aminotransferase</fullName>
        <shortName evidence="17">BCAT</shortName>
        <ecNumber evidence="17">2.6.1.42</ecNumber>
    </recommendedName>
</protein>
<comment type="catalytic activity">
    <reaction evidence="13 17">
        <text>L-isoleucine + 2-oxoglutarate = (S)-3-methyl-2-oxopentanoate + L-glutamate</text>
        <dbReference type="Rhea" id="RHEA:24801"/>
        <dbReference type="ChEBI" id="CHEBI:16810"/>
        <dbReference type="ChEBI" id="CHEBI:29985"/>
        <dbReference type="ChEBI" id="CHEBI:35146"/>
        <dbReference type="ChEBI" id="CHEBI:58045"/>
        <dbReference type="EC" id="2.6.1.42"/>
    </reaction>
</comment>
<dbReference type="PANTHER" id="PTHR42743:SF11">
    <property type="entry name" value="AMINODEOXYCHORISMATE LYASE"/>
    <property type="match status" value="1"/>
</dbReference>
<dbReference type="GO" id="GO:0052655">
    <property type="term" value="F:L-valine-2-oxoglutarate transaminase activity"/>
    <property type="evidence" value="ECO:0007669"/>
    <property type="project" value="RHEA"/>
</dbReference>
<comment type="cofactor">
    <cofactor evidence="1 16">
        <name>pyridoxal 5'-phosphate</name>
        <dbReference type="ChEBI" id="CHEBI:597326"/>
    </cofactor>
</comment>
<keyword evidence="8 17" id="KW-0028">Amino-acid biosynthesis</keyword>
<keyword evidence="10 16" id="KW-0663">Pyridoxal phosphate</keyword>
<dbReference type="InterPro" id="IPR018300">
    <property type="entry name" value="Aminotrans_IV_CS"/>
</dbReference>
<dbReference type="Gene3D" id="3.30.470.10">
    <property type="match status" value="1"/>
</dbReference>
<evidence type="ECO:0000256" key="11">
    <source>
        <dbReference type="ARBA" id="ARBA00023304"/>
    </source>
</evidence>
<dbReference type="SUPFAM" id="SSF56752">
    <property type="entry name" value="D-aminoacid aminotransferase-like PLP-dependent enzymes"/>
    <property type="match status" value="1"/>
</dbReference>
<comment type="catalytic activity">
    <reaction evidence="12 17">
        <text>L-valine + 2-oxoglutarate = 3-methyl-2-oxobutanoate + L-glutamate</text>
        <dbReference type="Rhea" id="RHEA:24813"/>
        <dbReference type="ChEBI" id="CHEBI:11851"/>
        <dbReference type="ChEBI" id="CHEBI:16810"/>
        <dbReference type="ChEBI" id="CHEBI:29985"/>
        <dbReference type="ChEBI" id="CHEBI:57762"/>
        <dbReference type="EC" id="2.6.1.42"/>
    </reaction>
</comment>
<dbReference type="GO" id="GO:0052656">
    <property type="term" value="F:L-isoleucine-2-oxoglutarate transaminase activity"/>
    <property type="evidence" value="ECO:0007669"/>
    <property type="project" value="RHEA"/>
</dbReference>
<evidence type="ECO:0000256" key="3">
    <source>
        <dbReference type="ARBA" id="ARBA00004824"/>
    </source>
</evidence>
<dbReference type="GO" id="GO:0009099">
    <property type="term" value="P:L-valine biosynthetic process"/>
    <property type="evidence" value="ECO:0007669"/>
    <property type="project" value="UniProtKB-UniPathway"/>
</dbReference>
<keyword evidence="7 17" id="KW-0032">Aminotransferase</keyword>
<dbReference type="RefSeq" id="WP_057842246.1">
    <property type="nucleotide sequence ID" value="NZ_LLYA01000035.1"/>
</dbReference>
<comment type="similarity">
    <text evidence="6 15">Belongs to the class-IV pyridoxal-phosphate-dependent aminotransferase family.</text>
</comment>
<gene>
    <name evidence="17" type="primary">ilvE</name>
    <name evidence="18" type="ORF">CQ13_17490</name>
</gene>
<dbReference type="NCBIfam" id="TIGR01122">
    <property type="entry name" value="ilvE_I"/>
    <property type="match status" value="1"/>
</dbReference>
<dbReference type="UniPathway" id="UPA00048">
    <property type="reaction ID" value="UER00073"/>
</dbReference>
<evidence type="ECO:0000256" key="15">
    <source>
        <dbReference type="RuleBase" id="RU004106"/>
    </source>
</evidence>
<dbReference type="Gene3D" id="3.20.10.10">
    <property type="entry name" value="D-amino Acid Aminotransferase, subunit A, domain 2"/>
    <property type="match status" value="1"/>
</dbReference>
<evidence type="ECO:0000256" key="6">
    <source>
        <dbReference type="ARBA" id="ARBA00009320"/>
    </source>
</evidence>
<comment type="pathway">
    <text evidence="5 17">Amino-acid biosynthesis; L-leucine biosynthesis; L-leucine from 3-methyl-2-oxobutanoate: step 4/4.</text>
</comment>
<keyword evidence="19" id="KW-1185">Reference proteome</keyword>
<dbReference type="EMBL" id="LLYA01000035">
    <property type="protein sequence ID" value="KRR29303.1"/>
    <property type="molecule type" value="Genomic_DNA"/>
</dbReference>
<proteinExistence type="inferred from homology"/>
<dbReference type="NCBIfam" id="NF005146">
    <property type="entry name" value="PRK06606.1"/>
    <property type="match status" value="1"/>
</dbReference>
<dbReference type="FunFam" id="3.20.10.10:FF:000002">
    <property type="entry name" value="D-alanine aminotransferase"/>
    <property type="match status" value="1"/>
</dbReference>
<dbReference type="GO" id="GO:0052654">
    <property type="term" value="F:L-leucine-2-oxoglutarate transaminase activity"/>
    <property type="evidence" value="ECO:0007669"/>
    <property type="project" value="RHEA"/>
</dbReference>
<dbReference type="InterPro" id="IPR050571">
    <property type="entry name" value="Class-IV_PLP-Dep_Aminotrnsfr"/>
</dbReference>
<evidence type="ECO:0000256" key="8">
    <source>
        <dbReference type="ARBA" id="ARBA00022605"/>
    </source>
</evidence>
<evidence type="ECO:0000256" key="17">
    <source>
        <dbReference type="RuleBase" id="RU364094"/>
    </source>
</evidence>
<name>A0A0R3NA97_9BRAD</name>
<dbReference type="InterPro" id="IPR036038">
    <property type="entry name" value="Aminotransferase-like"/>
</dbReference>
<evidence type="ECO:0000256" key="2">
    <source>
        <dbReference type="ARBA" id="ARBA00003109"/>
    </source>
</evidence>
<dbReference type="UniPathway" id="UPA00047">
    <property type="reaction ID" value="UER00058"/>
</dbReference>
<dbReference type="InterPro" id="IPR001544">
    <property type="entry name" value="Aminotrans_IV"/>
</dbReference>
<evidence type="ECO:0000313" key="18">
    <source>
        <dbReference type="EMBL" id="KRR29303.1"/>
    </source>
</evidence>
<dbReference type="InterPro" id="IPR043131">
    <property type="entry name" value="BCAT-like_N"/>
</dbReference>
<evidence type="ECO:0000313" key="19">
    <source>
        <dbReference type="Proteomes" id="UP000052023"/>
    </source>
</evidence>
<organism evidence="18 19">
    <name type="scientific">Bradyrhizobium retamae</name>
    <dbReference type="NCBI Taxonomy" id="1300035"/>
    <lineage>
        <taxon>Bacteria</taxon>
        <taxon>Pseudomonadati</taxon>
        <taxon>Pseudomonadota</taxon>
        <taxon>Alphaproteobacteria</taxon>
        <taxon>Hyphomicrobiales</taxon>
        <taxon>Nitrobacteraceae</taxon>
        <taxon>Bradyrhizobium</taxon>
    </lineage>
</organism>
<reference evidence="18 19" key="1">
    <citation type="submission" date="2014-03" db="EMBL/GenBank/DDBJ databases">
        <title>Bradyrhizobium valentinum sp. nov., isolated from effective nodules of Lupinus mariae-josephae, a lupine endemic of basic-lime soils in Eastern Spain.</title>
        <authorList>
            <person name="Duran D."/>
            <person name="Rey L."/>
            <person name="Navarro A."/>
            <person name="Busquets A."/>
            <person name="Imperial J."/>
            <person name="Ruiz-Argueso T."/>
        </authorList>
    </citation>
    <scope>NUCLEOTIDE SEQUENCE [LARGE SCALE GENOMIC DNA]</scope>
    <source>
        <strain evidence="18 19">Ro19</strain>
    </source>
</reference>
<evidence type="ECO:0000256" key="10">
    <source>
        <dbReference type="ARBA" id="ARBA00022898"/>
    </source>
</evidence>
<dbReference type="AlphaFoldDB" id="A0A0R3NA97"/>
<evidence type="ECO:0000256" key="4">
    <source>
        <dbReference type="ARBA" id="ARBA00004931"/>
    </source>
</evidence>
<comment type="pathway">
    <text evidence="3 17">Amino-acid biosynthesis; L-isoleucine biosynthesis; L-isoleucine from 2-oxobutanoate: step 4/4.</text>
</comment>
<dbReference type="InterPro" id="IPR005785">
    <property type="entry name" value="B_amino_transI"/>
</dbReference>
<dbReference type="EC" id="2.6.1.42" evidence="17"/>
<dbReference type="OrthoDB" id="21319at2"/>
<dbReference type="InterPro" id="IPR043132">
    <property type="entry name" value="BCAT-like_C"/>
</dbReference>
<sequence length="296" mass="32574">MGVSFDKIDGVIWYDGRLVPWADANVHILTHGLHYASCVFEGERAYGGKVFKSTEHSERLKASANILDFEIPYSVAEIDAAKQLVIDKNNLPDAYLRPIAWRGSEMMGVSAPANTIHLAIAAWDWQSYFDPAEKLKGIRMCVAEYRRPDPATIPAMAKASGLYMICTISKHKAERAGYADAMMLDWHGRVAECTGANIFFVKDGKIHTPIADCFLAGITRATAIDLARRRGIEVIERRIVPEELDGFTECFITGTAAEVTPVSEIANWKFAPGKISEQLMADYSAEVQSKGKAAAA</sequence>
<evidence type="ECO:0000256" key="13">
    <source>
        <dbReference type="ARBA" id="ARBA00048798"/>
    </source>
</evidence>
<dbReference type="GO" id="GO:0009098">
    <property type="term" value="P:L-leucine biosynthetic process"/>
    <property type="evidence" value="ECO:0007669"/>
    <property type="project" value="UniProtKB-UniPathway"/>
</dbReference>
<evidence type="ECO:0000256" key="14">
    <source>
        <dbReference type="ARBA" id="ARBA00049229"/>
    </source>
</evidence>
<keyword evidence="9 17" id="KW-0808">Transferase</keyword>
<evidence type="ECO:0000256" key="12">
    <source>
        <dbReference type="ARBA" id="ARBA00048212"/>
    </source>
</evidence>
<evidence type="ECO:0000256" key="5">
    <source>
        <dbReference type="ARBA" id="ARBA00005072"/>
    </source>
</evidence>
<comment type="function">
    <text evidence="2 17">Acts on leucine, isoleucine and valine.</text>
</comment>
<comment type="pathway">
    <text evidence="4 17">Amino-acid biosynthesis; L-valine biosynthesis; L-valine from pyruvate: step 4/4.</text>
</comment>